<gene>
    <name evidence="1" type="ORF">BDY19DRAFT_1066414</name>
</gene>
<keyword evidence="2" id="KW-1185">Reference proteome</keyword>
<organism evidence="1 2">
    <name type="scientific">Irpex rosettiformis</name>
    <dbReference type="NCBI Taxonomy" id="378272"/>
    <lineage>
        <taxon>Eukaryota</taxon>
        <taxon>Fungi</taxon>
        <taxon>Dikarya</taxon>
        <taxon>Basidiomycota</taxon>
        <taxon>Agaricomycotina</taxon>
        <taxon>Agaricomycetes</taxon>
        <taxon>Polyporales</taxon>
        <taxon>Irpicaceae</taxon>
        <taxon>Irpex</taxon>
    </lineage>
</organism>
<reference evidence="1" key="1">
    <citation type="journal article" date="2021" name="Environ. Microbiol.">
        <title>Gene family expansions and transcriptome signatures uncover fungal adaptations to wood decay.</title>
        <authorList>
            <person name="Hage H."/>
            <person name="Miyauchi S."/>
            <person name="Viragh M."/>
            <person name="Drula E."/>
            <person name="Min B."/>
            <person name="Chaduli D."/>
            <person name="Navarro D."/>
            <person name="Favel A."/>
            <person name="Norest M."/>
            <person name="Lesage-Meessen L."/>
            <person name="Balint B."/>
            <person name="Merenyi Z."/>
            <person name="de Eugenio L."/>
            <person name="Morin E."/>
            <person name="Martinez A.T."/>
            <person name="Baldrian P."/>
            <person name="Stursova M."/>
            <person name="Martinez M.J."/>
            <person name="Novotny C."/>
            <person name="Magnuson J.K."/>
            <person name="Spatafora J.W."/>
            <person name="Maurice S."/>
            <person name="Pangilinan J."/>
            <person name="Andreopoulos W."/>
            <person name="LaButti K."/>
            <person name="Hundley H."/>
            <person name="Na H."/>
            <person name="Kuo A."/>
            <person name="Barry K."/>
            <person name="Lipzen A."/>
            <person name="Henrissat B."/>
            <person name="Riley R."/>
            <person name="Ahrendt S."/>
            <person name="Nagy L.G."/>
            <person name="Grigoriev I.V."/>
            <person name="Martin F."/>
            <person name="Rosso M.N."/>
        </authorList>
    </citation>
    <scope>NUCLEOTIDE SEQUENCE</scope>
    <source>
        <strain evidence="1">CBS 384.51</strain>
    </source>
</reference>
<evidence type="ECO:0000313" key="2">
    <source>
        <dbReference type="Proteomes" id="UP001055072"/>
    </source>
</evidence>
<name>A0ACB8UDD9_9APHY</name>
<dbReference type="EMBL" id="MU274904">
    <property type="protein sequence ID" value="KAI0092234.1"/>
    <property type="molecule type" value="Genomic_DNA"/>
</dbReference>
<keyword evidence="1" id="KW-0346">Stress response</keyword>
<sequence>MSLSHFYYEPFYSIFDFNRLLDVAFNARAAGNPRTRGQVTQRGESNRNQTRTLRPRMDVHENSASNVVTATLELPGLKKEDVNIDVHNNVLTISGESKISSEHDENGYAVRERRFVRFERSIPLPQGIKSEDIKAGLDNGVLTVSFPKTTAEQASKKTIIPD</sequence>
<evidence type="ECO:0000313" key="1">
    <source>
        <dbReference type="EMBL" id="KAI0092234.1"/>
    </source>
</evidence>
<proteinExistence type="predicted"/>
<accession>A0ACB8UDD9</accession>
<protein>
    <submittedName>
        <fullName evidence="1">Small heat shock protein</fullName>
    </submittedName>
</protein>
<comment type="caution">
    <text evidence="1">The sequence shown here is derived from an EMBL/GenBank/DDBJ whole genome shotgun (WGS) entry which is preliminary data.</text>
</comment>
<dbReference type="Proteomes" id="UP001055072">
    <property type="component" value="Unassembled WGS sequence"/>
</dbReference>